<comment type="function">
    <text evidence="9">Part of the ABC transporter complex (TC 3.A.1.6.1) involved in sulfate/thiosulfate import.</text>
</comment>
<reference evidence="12" key="1">
    <citation type="submission" date="2017-05" db="EMBL/GenBank/DDBJ databases">
        <authorList>
            <person name="Sharma S."/>
            <person name="Sidhu C."/>
            <person name="Pinnaka A.K."/>
        </authorList>
    </citation>
    <scope>NUCLEOTIDE SEQUENCE [LARGE SCALE GENOMIC DNA]</scope>
    <source>
        <strain evidence="12">AK93</strain>
    </source>
</reference>
<feature type="transmembrane region" description="Helical" evidence="9">
    <location>
        <begin position="20"/>
        <end position="42"/>
    </location>
</feature>
<dbReference type="Pfam" id="PF00528">
    <property type="entry name" value="BPD_transp_1"/>
    <property type="match status" value="1"/>
</dbReference>
<evidence type="ECO:0000313" key="12">
    <source>
        <dbReference type="Proteomes" id="UP000256763"/>
    </source>
</evidence>
<dbReference type="InterPro" id="IPR005667">
    <property type="entry name" value="Sulph_transpt2"/>
</dbReference>
<evidence type="ECO:0000256" key="9">
    <source>
        <dbReference type="RuleBase" id="RU366001"/>
    </source>
</evidence>
<dbReference type="RefSeq" id="WP_116300969.1">
    <property type="nucleotide sequence ID" value="NZ_NFZV01000002.1"/>
</dbReference>
<dbReference type="Proteomes" id="UP000256763">
    <property type="component" value="Unassembled WGS sequence"/>
</dbReference>
<evidence type="ECO:0000256" key="3">
    <source>
        <dbReference type="ARBA" id="ARBA00022448"/>
    </source>
</evidence>
<evidence type="ECO:0000259" key="10">
    <source>
        <dbReference type="PROSITE" id="PS50928"/>
    </source>
</evidence>
<dbReference type="FunFam" id="1.10.3720.10:FF:000004">
    <property type="entry name" value="Sulfate transport system permease protein CysT"/>
    <property type="match status" value="1"/>
</dbReference>
<dbReference type="OrthoDB" id="9804629at2"/>
<comment type="subcellular location">
    <subcellularLocation>
        <location evidence="1">Cell membrane</location>
        <topology evidence="1">Multi-pass membrane protein</topology>
    </subcellularLocation>
</comment>
<dbReference type="GO" id="GO:0015419">
    <property type="term" value="F:ABC-type sulfate transporter activity"/>
    <property type="evidence" value="ECO:0007669"/>
    <property type="project" value="UniProtKB-UniRule"/>
</dbReference>
<keyword evidence="6 9" id="KW-0764">Sulfate transport</keyword>
<feature type="transmembrane region" description="Helical" evidence="9">
    <location>
        <begin position="189"/>
        <end position="210"/>
    </location>
</feature>
<evidence type="ECO:0000313" key="11">
    <source>
        <dbReference type="EMBL" id="RFA38951.1"/>
    </source>
</evidence>
<dbReference type="InterPro" id="IPR011865">
    <property type="entry name" value="CysT_permease"/>
</dbReference>
<proteinExistence type="inferred from homology"/>
<dbReference type="EMBL" id="NFZW01000002">
    <property type="protein sequence ID" value="RFA38951.1"/>
    <property type="molecule type" value="Genomic_DNA"/>
</dbReference>
<dbReference type="NCBIfam" id="TIGR00969">
    <property type="entry name" value="3a0106s02"/>
    <property type="match status" value="1"/>
</dbReference>
<comment type="similarity">
    <text evidence="9">Belongs to the binding-protein-dependent transport system permease family. CysTW subfamily.</text>
</comment>
<dbReference type="PANTHER" id="PTHR30406">
    <property type="entry name" value="SULFATE TRANSPORT SYSTEM PERMEASE PROTEIN"/>
    <property type="match status" value="1"/>
</dbReference>
<dbReference type="NCBIfam" id="TIGR02139">
    <property type="entry name" value="permease_CysT"/>
    <property type="match status" value="1"/>
</dbReference>
<comment type="caution">
    <text evidence="11">The sequence shown here is derived from an EMBL/GenBank/DDBJ whole genome shotgun (WGS) entry which is preliminary data.</text>
</comment>
<dbReference type="InterPro" id="IPR035906">
    <property type="entry name" value="MetI-like_sf"/>
</dbReference>
<keyword evidence="3 9" id="KW-0813">Transport</keyword>
<dbReference type="PROSITE" id="PS50928">
    <property type="entry name" value="ABC_TM1"/>
    <property type="match status" value="1"/>
</dbReference>
<feature type="transmembrane region" description="Helical" evidence="9">
    <location>
        <begin position="141"/>
        <end position="161"/>
    </location>
</feature>
<dbReference type="AlphaFoldDB" id="A0A3E0X2T4"/>
<organism evidence="11 12">
    <name type="scientific">Alkalilimnicola ehrlichii</name>
    <dbReference type="NCBI Taxonomy" id="351052"/>
    <lineage>
        <taxon>Bacteria</taxon>
        <taxon>Pseudomonadati</taxon>
        <taxon>Pseudomonadota</taxon>
        <taxon>Gammaproteobacteria</taxon>
        <taxon>Chromatiales</taxon>
        <taxon>Ectothiorhodospiraceae</taxon>
        <taxon>Alkalilimnicola</taxon>
    </lineage>
</organism>
<feature type="transmembrane region" description="Helical" evidence="9">
    <location>
        <begin position="109"/>
        <end position="129"/>
    </location>
</feature>
<dbReference type="Gene3D" id="1.10.3720.10">
    <property type="entry name" value="MetI-like"/>
    <property type="match status" value="1"/>
</dbReference>
<dbReference type="GO" id="GO:0005886">
    <property type="term" value="C:plasma membrane"/>
    <property type="evidence" value="ECO:0007669"/>
    <property type="project" value="UniProtKB-SubCell"/>
</dbReference>
<feature type="transmembrane region" description="Helical" evidence="9">
    <location>
        <begin position="217"/>
        <end position="239"/>
    </location>
</feature>
<sequence length="283" mass="30405">MQGVVGGRPRSKRVLPGFGLTMGTTLLFISLVIMLPLSALLMQAASLGPAEFWHVISSERAVATYRVTLTSALAASLFNCVFGVLLAWVLTRYEFFGRGFLDALVDIPFALPTAVAGLSLTFLFSRDGWLGQFLTPLGIEVAYTQLGIIAAMAFTSAPFVVRSVQPVLEDMEPEVEEAAASLGANALQVFARVIFPMILPAVMAGFALSFARSLGEFGAIIFIAGNMPFETEITALLIMTRLEEYNFGAAAAIASVVLAAALLMLLVINILQGYVYRHQERNG</sequence>
<protein>
    <recommendedName>
        <fullName evidence="9">Sulfate transport system permease protein CysT</fullName>
    </recommendedName>
</protein>
<evidence type="ECO:0000256" key="7">
    <source>
        <dbReference type="ARBA" id="ARBA00023136"/>
    </source>
</evidence>
<dbReference type="PANTHER" id="PTHR30406:SF10">
    <property type="entry name" value="SULFATE TRANSPORT SYSTEM PERMEASE PROTEIN CYST"/>
    <property type="match status" value="1"/>
</dbReference>
<feature type="transmembrane region" description="Helical" evidence="9">
    <location>
        <begin position="63"/>
        <end position="89"/>
    </location>
</feature>
<dbReference type="CDD" id="cd06261">
    <property type="entry name" value="TM_PBP2"/>
    <property type="match status" value="1"/>
</dbReference>
<gene>
    <name evidence="11" type="ORF">CAL65_03365</name>
</gene>
<name>A0A3E0X2T4_9GAMM</name>
<keyword evidence="5 9" id="KW-1133">Transmembrane helix</keyword>
<evidence type="ECO:0000256" key="2">
    <source>
        <dbReference type="ARBA" id="ARBA00011779"/>
    </source>
</evidence>
<keyword evidence="12" id="KW-1185">Reference proteome</keyword>
<accession>A0A3E0X2T4</accession>
<dbReference type="SUPFAM" id="SSF161098">
    <property type="entry name" value="MetI-like"/>
    <property type="match status" value="1"/>
</dbReference>
<dbReference type="InterPro" id="IPR000515">
    <property type="entry name" value="MetI-like"/>
</dbReference>
<evidence type="ECO:0000256" key="4">
    <source>
        <dbReference type="ARBA" id="ARBA00022692"/>
    </source>
</evidence>
<evidence type="ECO:0000256" key="8">
    <source>
        <dbReference type="ARBA" id="ARBA00025323"/>
    </source>
</evidence>
<comment type="subunit">
    <text evidence="2">The complex is composed of two ATP-binding proteins (CysA), two transmembrane proteins (CysT and CysW) and a solute-binding protein (CysP).</text>
</comment>
<feature type="domain" description="ABC transmembrane type-1" evidence="10">
    <location>
        <begin position="65"/>
        <end position="268"/>
    </location>
</feature>
<evidence type="ECO:0000256" key="5">
    <source>
        <dbReference type="ARBA" id="ARBA00022989"/>
    </source>
</evidence>
<evidence type="ECO:0000256" key="1">
    <source>
        <dbReference type="ARBA" id="ARBA00004651"/>
    </source>
</evidence>
<feature type="transmembrane region" description="Helical" evidence="9">
    <location>
        <begin position="245"/>
        <end position="271"/>
    </location>
</feature>
<evidence type="ECO:0000256" key="6">
    <source>
        <dbReference type="ARBA" id="ARBA00023032"/>
    </source>
</evidence>
<keyword evidence="7 9" id="KW-0472">Membrane</keyword>
<keyword evidence="4 9" id="KW-0812">Transmembrane</keyword>
<comment type="function">
    <text evidence="8">Part of the ABC transporter complex CysAWTP (TC 3.A.1.6.1) involved in sulfate/thiosulfate import. Probably responsible for the translocation of the substrate across the membrane.</text>
</comment>